<organism evidence="2 3">
    <name type="scientific">Aspergillus sclerotioniger CBS 115572</name>
    <dbReference type="NCBI Taxonomy" id="1450535"/>
    <lineage>
        <taxon>Eukaryota</taxon>
        <taxon>Fungi</taxon>
        <taxon>Dikarya</taxon>
        <taxon>Ascomycota</taxon>
        <taxon>Pezizomycotina</taxon>
        <taxon>Eurotiomycetes</taxon>
        <taxon>Eurotiomycetidae</taxon>
        <taxon>Eurotiales</taxon>
        <taxon>Aspergillaceae</taxon>
        <taxon>Aspergillus</taxon>
        <taxon>Aspergillus subgen. Circumdati</taxon>
    </lineage>
</organism>
<sequence>MLPVNFNVTSHIIPACYIREYAGSTVDQEDQLHLHVKQYTPLDLPDPVPDGAVTIIAAHAVGFPKEIYEPLWDELLTRSKQSNFHIRGIWIADVATMGLSSVLNEDKLSMDSSWMDHPRDLLLMINHFRDQMPRPLVGIGHSFGGTILANLALMHPRLLTSLILMEPVIVLTAPPMGFGSDPTGPVNWCLYRDDVWPNRAAADAAHRKTSKRWDPRCLDLMTQFGFRNLPTALHPNLGDNADPSNPPVTLTTTKYHEVLGQLRENFTPRTQTPDGKFQLDRSTHADADPALAILPVYKPEPALTWHKLSSLRPATLFLLGEYSYLPLHEIRKGIKHCGQGIGGSGGRETNQVKEITIPKRGHFFPFETVKETADYCAGWLDEVMGKYMELERAWNEKRGKLTKRDHLVLSEEWRRVIRPPAARPARKTKI</sequence>
<reference evidence="2 3" key="1">
    <citation type="submission" date="2016-12" db="EMBL/GenBank/DDBJ databases">
        <title>The genomes of Aspergillus section Nigri reveals drivers in fungal speciation.</title>
        <authorList>
            <consortium name="DOE Joint Genome Institute"/>
            <person name="Vesth T.C."/>
            <person name="Nybo J."/>
            <person name="Theobald S."/>
            <person name="Brandl J."/>
            <person name="Frisvad J.C."/>
            <person name="Nielsen K.F."/>
            <person name="Lyhne E.K."/>
            <person name="Kogle M.E."/>
            <person name="Kuo A."/>
            <person name="Riley R."/>
            <person name="Clum A."/>
            <person name="Nolan M."/>
            <person name="Lipzen A."/>
            <person name="Salamov A."/>
            <person name="Henrissat B."/>
            <person name="Wiebenga A."/>
            <person name="De Vries R.P."/>
            <person name="Grigoriev I.V."/>
            <person name="Mortensen U.H."/>
            <person name="Andersen M.R."/>
            <person name="Baker S.E."/>
        </authorList>
    </citation>
    <scope>NUCLEOTIDE SEQUENCE [LARGE SCALE GENOMIC DNA]</scope>
    <source>
        <strain evidence="2 3">CBS 115572</strain>
    </source>
</reference>
<dbReference type="Gene3D" id="3.40.50.1820">
    <property type="entry name" value="alpha/beta hydrolase"/>
    <property type="match status" value="1"/>
</dbReference>
<name>A0A317XBX9_9EURO</name>
<evidence type="ECO:0000259" key="1">
    <source>
        <dbReference type="Pfam" id="PF12697"/>
    </source>
</evidence>
<dbReference type="STRING" id="1450535.A0A317XBX9"/>
<dbReference type="GO" id="GO:0016787">
    <property type="term" value="F:hydrolase activity"/>
    <property type="evidence" value="ECO:0007669"/>
    <property type="project" value="UniProtKB-KW"/>
</dbReference>
<protein>
    <submittedName>
        <fullName evidence="2">Alpha/beta-hydrolase</fullName>
    </submittedName>
</protein>
<evidence type="ECO:0000313" key="2">
    <source>
        <dbReference type="EMBL" id="PWY96144.1"/>
    </source>
</evidence>
<dbReference type="RefSeq" id="XP_025472905.1">
    <property type="nucleotide sequence ID" value="XM_025609532.1"/>
</dbReference>
<gene>
    <name evidence="2" type="ORF">BO94DRAFT_505202</name>
</gene>
<dbReference type="InterPro" id="IPR029058">
    <property type="entry name" value="AB_hydrolase_fold"/>
</dbReference>
<dbReference type="ESTHER" id="9euro-a0a317xbx9">
    <property type="family name" value="MpaH"/>
</dbReference>
<accession>A0A317XBX9</accession>
<dbReference type="EMBL" id="MSFK01000001">
    <property type="protein sequence ID" value="PWY96144.1"/>
    <property type="molecule type" value="Genomic_DNA"/>
</dbReference>
<dbReference type="GeneID" id="37111675"/>
<evidence type="ECO:0000313" key="3">
    <source>
        <dbReference type="Proteomes" id="UP000246702"/>
    </source>
</evidence>
<dbReference type="InterPro" id="IPR000073">
    <property type="entry name" value="AB_hydrolase_1"/>
</dbReference>
<feature type="domain" description="AB hydrolase-1" evidence="1">
    <location>
        <begin position="58"/>
        <end position="227"/>
    </location>
</feature>
<dbReference type="Proteomes" id="UP000246702">
    <property type="component" value="Unassembled WGS sequence"/>
</dbReference>
<comment type="caution">
    <text evidence="2">The sequence shown here is derived from an EMBL/GenBank/DDBJ whole genome shotgun (WGS) entry which is preliminary data.</text>
</comment>
<dbReference type="AlphaFoldDB" id="A0A317XBX9"/>
<dbReference type="SUPFAM" id="SSF53474">
    <property type="entry name" value="alpha/beta-Hydrolases"/>
    <property type="match status" value="1"/>
</dbReference>
<proteinExistence type="predicted"/>
<dbReference type="OrthoDB" id="94039at2759"/>
<keyword evidence="3" id="KW-1185">Reference proteome</keyword>
<dbReference type="Pfam" id="PF12697">
    <property type="entry name" value="Abhydrolase_6"/>
    <property type="match status" value="1"/>
</dbReference>
<keyword evidence="2" id="KW-0378">Hydrolase</keyword>